<accession>A0A2T7G454</accession>
<organism evidence="3 4">
    <name type="scientific">Pelagivirga sediminicola</name>
    <dbReference type="NCBI Taxonomy" id="2170575"/>
    <lineage>
        <taxon>Bacteria</taxon>
        <taxon>Pseudomonadati</taxon>
        <taxon>Pseudomonadota</taxon>
        <taxon>Alphaproteobacteria</taxon>
        <taxon>Rhodobacterales</taxon>
        <taxon>Paracoccaceae</taxon>
        <taxon>Pelagivirga</taxon>
    </lineage>
</organism>
<evidence type="ECO:0000313" key="3">
    <source>
        <dbReference type="EMBL" id="PVA09199.1"/>
    </source>
</evidence>
<feature type="signal peptide" evidence="2">
    <location>
        <begin position="1"/>
        <end position="30"/>
    </location>
</feature>
<keyword evidence="2" id="KW-0732">Signal</keyword>
<evidence type="ECO:0000313" key="4">
    <source>
        <dbReference type="Proteomes" id="UP000244446"/>
    </source>
</evidence>
<sequence>MQAGSILKTAASAALLAVLAACSEMPPAKAPPEPPRPSAMRPPSSAAPIEPSERSRALAAHYTRVEASLVGQGLLRTDGGGPDTPYTDTDILRNFERIAFHDEYARNRGLAQSDGRPGGLRKWSGPVRMSVEFGASVPLEQREADRRVVAGYAARLARVTGHPISAGAGTDANFNVLFMGEDDRAQAVARIKALVPNINQSSIDLFESLPRSIHCLVVAFSGTNDDHTYRRAIALIRTEHPSLLRKSCVHEELAQGLGLANDSPRARPSIFNDDDEFALLTTHDEELLRLLYSPRLKPGMSYDEARPILVQLIAEARGGSS</sequence>
<comment type="caution">
    <text evidence="3">The sequence shown here is derived from an EMBL/GenBank/DDBJ whole genome shotgun (WGS) entry which is preliminary data.</text>
</comment>
<protein>
    <recommendedName>
        <fullName evidence="5">DUF2927 domain-containing protein</fullName>
    </recommendedName>
</protein>
<keyword evidence="4" id="KW-1185">Reference proteome</keyword>
<dbReference type="InterPro" id="IPR021323">
    <property type="entry name" value="DUF2927"/>
</dbReference>
<feature type="chain" id="PRO_5015718480" description="DUF2927 domain-containing protein" evidence="2">
    <location>
        <begin position="31"/>
        <end position="321"/>
    </location>
</feature>
<gene>
    <name evidence="3" type="ORF">DC366_14930</name>
</gene>
<feature type="compositionally biased region" description="Pro residues" evidence="1">
    <location>
        <begin position="28"/>
        <end position="37"/>
    </location>
</feature>
<dbReference type="EMBL" id="QCYH01000010">
    <property type="protein sequence ID" value="PVA09199.1"/>
    <property type="molecule type" value="Genomic_DNA"/>
</dbReference>
<evidence type="ECO:0000256" key="2">
    <source>
        <dbReference type="SAM" id="SignalP"/>
    </source>
</evidence>
<feature type="region of interest" description="Disordered" evidence="1">
    <location>
        <begin position="26"/>
        <end position="55"/>
    </location>
</feature>
<dbReference type="OrthoDB" id="3295600at2"/>
<dbReference type="AlphaFoldDB" id="A0A2T7G454"/>
<reference evidence="3 4" key="1">
    <citation type="submission" date="2018-04" db="EMBL/GenBank/DDBJ databases">
        <title>Pelagivirga bohaiensis gen. nov., sp. nov., a bacterium isolated from the Bohai Sea.</title>
        <authorList>
            <person name="Ji X."/>
        </authorList>
    </citation>
    <scope>NUCLEOTIDE SEQUENCE [LARGE SCALE GENOMIC DNA]</scope>
    <source>
        <strain evidence="3 4">BH-SD19</strain>
    </source>
</reference>
<feature type="compositionally biased region" description="Low complexity" evidence="1">
    <location>
        <begin position="38"/>
        <end position="50"/>
    </location>
</feature>
<dbReference type="Pfam" id="PF11150">
    <property type="entry name" value="DUF2927"/>
    <property type="match status" value="1"/>
</dbReference>
<dbReference type="RefSeq" id="WP_108693035.1">
    <property type="nucleotide sequence ID" value="NZ_QCYH01000010.1"/>
</dbReference>
<evidence type="ECO:0008006" key="5">
    <source>
        <dbReference type="Google" id="ProtNLM"/>
    </source>
</evidence>
<dbReference type="Proteomes" id="UP000244446">
    <property type="component" value="Unassembled WGS sequence"/>
</dbReference>
<name>A0A2T7G454_9RHOB</name>
<proteinExistence type="predicted"/>
<evidence type="ECO:0000256" key="1">
    <source>
        <dbReference type="SAM" id="MobiDB-lite"/>
    </source>
</evidence>